<dbReference type="InterPro" id="IPR036618">
    <property type="entry name" value="PtsI_HPr-bd_sf"/>
</dbReference>
<evidence type="ECO:0000256" key="13">
    <source>
        <dbReference type="ARBA" id="ARBA00022723"/>
    </source>
</evidence>
<feature type="active site" description="Tele-phosphohistidine intermediate" evidence="18">
    <location>
        <position position="190"/>
    </location>
</feature>
<feature type="binding site" evidence="19">
    <location>
        <position position="466"/>
    </location>
    <ligand>
        <name>phosphoenolpyruvate</name>
        <dbReference type="ChEBI" id="CHEBI:58702"/>
    </ligand>
</feature>
<comment type="similarity">
    <text evidence="5 17">Belongs to the PEP-utilizing enzyme family.</text>
</comment>
<dbReference type="InterPro" id="IPR000121">
    <property type="entry name" value="PEP_util_C"/>
</dbReference>
<evidence type="ECO:0000256" key="14">
    <source>
        <dbReference type="ARBA" id="ARBA00022777"/>
    </source>
</evidence>
<protein>
    <recommendedName>
        <fullName evidence="7 17">Phosphoenolpyruvate-protein phosphotransferase</fullName>
        <ecNumber evidence="6 17">2.7.3.9</ecNumber>
    </recommendedName>
    <alternativeName>
        <fullName evidence="16 17">Phosphotransferase system, enzyme I</fullName>
    </alternativeName>
</protein>
<dbReference type="GO" id="GO:0005737">
    <property type="term" value="C:cytoplasm"/>
    <property type="evidence" value="ECO:0007669"/>
    <property type="project" value="UniProtKB-SubCell"/>
</dbReference>
<proteinExistence type="inferred from homology"/>
<evidence type="ECO:0000256" key="11">
    <source>
        <dbReference type="ARBA" id="ARBA00022679"/>
    </source>
</evidence>
<evidence type="ECO:0000256" key="2">
    <source>
        <dbReference type="ARBA" id="ARBA00001946"/>
    </source>
</evidence>
<feature type="active site" description="Proton donor" evidence="18">
    <location>
        <position position="503"/>
    </location>
</feature>
<dbReference type="InterPro" id="IPR050499">
    <property type="entry name" value="PEP-utilizing_PTS_enzyme"/>
</dbReference>
<dbReference type="InterPro" id="IPR040442">
    <property type="entry name" value="Pyrv_kinase-like_dom_sf"/>
</dbReference>
<dbReference type="SUPFAM" id="SSF52009">
    <property type="entry name" value="Phosphohistidine domain"/>
    <property type="match status" value="1"/>
</dbReference>
<keyword evidence="24" id="KW-0670">Pyruvate</keyword>
<gene>
    <name evidence="24" type="primary">ptsI</name>
    <name evidence="24" type="ORF">KTT_34170</name>
</gene>
<dbReference type="EC" id="2.7.3.9" evidence="6 17"/>
<comment type="cofactor">
    <cofactor evidence="2 17 20">
        <name>Mg(2+)</name>
        <dbReference type="ChEBI" id="CHEBI:18420"/>
    </cofactor>
</comment>
<feature type="domain" description="PEP-utilising enzyme mobile" evidence="21">
    <location>
        <begin position="154"/>
        <end position="226"/>
    </location>
</feature>
<keyword evidence="11 17" id="KW-0808">Transferase</keyword>
<evidence type="ECO:0000256" key="6">
    <source>
        <dbReference type="ARBA" id="ARBA00012232"/>
    </source>
</evidence>
<dbReference type="Gene3D" id="3.50.30.10">
    <property type="entry name" value="Phosphohistidine domain"/>
    <property type="match status" value="1"/>
</dbReference>
<evidence type="ECO:0000313" key="24">
    <source>
        <dbReference type="EMBL" id="GCE13558.1"/>
    </source>
</evidence>
<sequence length="578" mass="63308">MATRAMRGIAASAGIANGPVFRYALPTLTVELRQMEESTQEWARLNTALEQARTEVHMLFKQARQSVGAAEAAIFEAHELFLDDPELLEMVQTSIEQKHYSADYAWQNATQSYAAQLRAIPDEYLAARAVDLEDIAQRVLRRLQGQSEHDLLLTEPVILVATDLTPSETVRLDTKNVRAFCTGVGSATSHVAILARALGIPAVTGLGKDLEQLQDGMQVLVDGAAGEVVLEPDQQVLDRYLLQAQKLAKQREIALAHALEPAQTLDGLQVELVANIGSPEQAVEALTYGAEGIGLLRTEFLFLERATPPTEEEQSALYRQVLQTMEQRPVVVRTFDIGGDKPAAYLPMPDEMNPFLGVRGVRLALQQREVFQTQLCALLRAGVGHHLKIMVPMVASIEELLAVREQVQQAQADLVARNLPYAENYELGIMIEVPAAALMADLLAEHVDFFSIGTNDLAQYTLAADRTNASLAHLSDALHPAVLRLIRMVIDAAHEHGKWVGLCGELASEPLAAPLLLGLGLDEWSMTASAIPLIKQTIRNYHSAQAHEITQHVLASCRNAAEVRAYIRAMSEAVHVQP</sequence>
<comment type="function">
    <text evidence="3 17">General (non sugar-specific) component of the phosphoenolpyruvate-dependent sugar phosphotransferase system (sugar PTS). This major carbohydrate active-transport system catalyzes the phosphorylation of incoming sugar substrates concomitantly with their translocation across the cell membrane. Enzyme I transfers the phosphoryl group from phosphoenolpyruvate (PEP) to the phosphoryl carrier protein (HPr).</text>
</comment>
<evidence type="ECO:0000256" key="19">
    <source>
        <dbReference type="PIRSR" id="PIRSR000732-2"/>
    </source>
</evidence>
<evidence type="ECO:0000259" key="23">
    <source>
        <dbReference type="Pfam" id="PF05524"/>
    </source>
</evidence>
<dbReference type="InterPro" id="IPR023151">
    <property type="entry name" value="PEP_util_CS"/>
</dbReference>
<keyword evidence="8 17" id="KW-0813">Transport</keyword>
<keyword evidence="14 17" id="KW-0418">Kinase</keyword>
<keyword evidence="9 17" id="KW-0963">Cytoplasm</keyword>
<dbReference type="PANTHER" id="PTHR46244">
    <property type="entry name" value="PHOSPHOENOLPYRUVATE-PROTEIN PHOSPHOTRANSFERASE"/>
    <property type="match status" value="1"/>
</dbReference>
<dbReference type="InterPro" id="IPR008731">
    <property type="entry name" value="PTS_EIN"/>
</dbReference>
<accession>A0A402A321</accession>
<reference evidence="25" key="1">
    <citation type="submission" date="2018-12" db="EMBL/GenBank/DDBJ databases">
        <title>Tengunoibacter tsumagoiensis gen. nov., sp. nov., Dictyobacter kobayashii sp. nov., D. alpinus sp. nov., and D. joshuensis sp. nov. and description of Dictyobacteraceae fam. nov. within the order Ktedonobacterales isolated from Tengu-no-mugimeshi.</title>
        <authorList>
            <person name="Wang C.M."/>
            <person name="Zheng Y."/>
            <person name="Sakai Y."/>
            <person name="Toyoda A."/>
            <person name="Minakuchi Y."/>
            <person name="Abe K."/>
            <person name="Yokota A."/>
            <person name="Yabe S."/>
        </authorList>
    </citation>
    <scope>NUCLEOTIDE SEQUENCE [LARGE SCALE GENOMIC DNA]</scope>
    <source>
        <strain evidence="25">Uno3</strain>
    </source>
</reference>
<dbReference type="PROSITE" id="PS00742">
    <property type="entry name" value="PEP_ENZYMES_2"/>
    <property type="match status" value="1"/>
</dbReference>
<evidence type="ECO:0000256" key="12">
    <source>
        <dbReference type="ARBA" id="ARBA00022683"/>
    </source>
</evidence>
<feature type="binding site" evidence="19">
    <location>
        <begin position="455"/>
        <end position="456"/>
    </location>
    <ligand>
        <name>phosphoenolpyruvate</name>
        <dbReference type="ChEBI" id="CHEBI:58702"/>
    </ligand>
</feature>
<dbReference type="InterPro" id="IPR008279">
    <property type="entry name" value="PEP-util_enz_mobile_dom"/>
</dbReference>
<evidence type="ECO:0000256" key="7">
    <source>
        <dbReference type="ARBA" id="ARBA00016544"/>
    </source>
</evidence>
<evidence type="ECO:0000256" key="16">
    <source>
        <dbReference type="ARBA" id="ARBA00033235"/>
    </source>
</evidence>
<dbReference type="InterPro" id="IPR006318">
    <property type="entry name" value="PTS_EI-like"/>
</dbReference>
<dbReference type="RefSeq" id="WP_126581073.1">
    <property type="nucleotide sequence ID" value="NZ_BIFR01000001.1"/>
</dbReference>
<dbReference type="Proteomes" id="UP000287352">
    <property type="component" value="Unassembled WGS sequence"/>
</dbReference>
<dbReference type="SUPFAM" id="SSF51621">
    <property type="entry name" value="Phosphoenolpyruvate/pyruvate domain"/>
    <property type="match status" value="1"/>
</dbReference>
<name>A0A402A321_9CHLR</name>
<dbReference type="InterPro" id="IPR015813">
    <property type="entry name" value="Pyrv/PenolPyrv_kinase-like_dom"/>
</dbReference>
<dbReference type="Pfam" id="PF00391">
    <property type="entry name" value="PEP-utilizers"/>
    <property type="match status" value="1"/>
</dbReference>
<feature type="binding site" evidence="19">
    <location>
        <position position="297"/>
    </location>
    <ligand>
        <name>phosphoenolpyruvate</name>
        <dbReference type="ChEBI" id="CHEBI:58702"/>
    </ligand>
</feature>
<dbReference type="Gene3D" id="1.10.274.10">
    <property type="entry name" value="PtsI, HPr-binding domain"/>
    <property type="match status" value="1"/>
</dbReference>
<evidence type="ECO:0000259" key="21">
    <source>
        <dbReference type="Pfam" id="PF00391"/>
    </source>
</evidence>
<keyword evidence="10 17" id="KW-0762">Sugar transport</keyword>
<evidence type="ECO:0000256" key="5">
    <source>
        <dbReference type="ARBA" id="ARBA00007837"/>
    </source>
</evidence>
<feature type="binding site" evidence="19">
    <location>
        <position position="333"/>
    </location>
    <ligand>
        <name>phosphoenolpyruvate</name>
        <dbReference type="ChEBI" id="CHEBI:58702"/>
    </ligand>
</feature>
<dbReference type="GO" id="GO:0016301">
    <property type="term" value="F:kinase activity"/>
    <property type="evidence" value="ECO:0007669"/>
    <property type="project" value="UniProtKB-KW"/>
</dbReference>
<evidence type="ECO:0000256" key="15">
    <source>
        <dbReference type="ARBA" id="ARBA00022842"/>
    </source>
</evidence>
<dbReference type="EMBL" id="BIFR01000001">
    <property type="protein sequence ID" value="GCE13558.1"/>
    <property type="molecule type" value="Genomic_DNA"/>
</dbReference>
<feature type="domain" description="Phosphotransferase system enzyme I N-terminal" evidence="23">
    <location>
        <begin position="7"/>
        <end position="128"/>
    </location>
</feature>
<dbReference type="PANTHER" id="PTHR46244:SF3">
    <property type="entry name" value="PHOSPHOENOLPYRUVATE-PROTEIN PHOSPHOTRANSFERASE"/>
    <property type="match status" value="1"/>
</dbReference>
<evidence type="ECO:0000313" key="25">
    <source>
        <dbReference type="Proteomes" id="UP000287352"/>
    </source>
</evidence>
<feature type="binding site" evidence="20">
    <location>
        <position position="456"/>
    </location>
    <ligand>
        <name>Mg(2+)</name>
        <dbReference type="ChEBI" id="CHEBI:18420"/>
    </ligand>
</feature>
<evidence type="ECO:0000256" key="20">
    <source>
        <dbReference type="PIRSR" id="PIRSR000732-3"/>
    </source>
</evidence>
<dbReference type="Pfam" id="PF05524">
    <property type="entry name" value="PEP-utilisers_N"/>
    <property type="match status" value="1"/>
</dbReference>
<keyword evidence="15 17" id="KW-0460">Magnesium</keyword>
<comment type="caution">
    <text evidence="24">The sequence shown here is derived from an EMBL/GenBank/DDBJ whole genome shotgun (WGS) entry which is preliminary data.</text>
</comment>
<comment type="subcellular location">
    <subcellularLocation>
        <location evidence="4 17">Cytoplasm</location>
    </subcellularLocation>
</comment>
<keyword evidence="12 17" id="KW-0598">Phosphotransferase system</keyword>
<keyword evidence="25" id="KW-1185">Reference proteome</keyword>
<dbReference type="InterPro" id="IPR024692">
    <property type="entry name" value="PTS_EI"/>
</dbReference>
<dbReference type="GO" id="GO:0046872">
    <property type="term" value="F:metal ion binding"/>
    <property type="evidence" value="ECO:0007669"/>
    <property type="project" value="UniProtKB-KW"/>
</dbReference>
<evidence type="ECO:0000256" key="17">
    <source>
        <dbReference type="PIRNR" id="PIRNR000732"/>
    </source>
</evidence>
<comment type="catalytic activity">
    <reaction evidence="1 17">
        <text>L-histidyl-[protein] + phosphoenolpyruvate = N(pros)-phospho-L-histidyl-[protein] + pyruvate</text>
        <dbReference type="Rhea" id="RHEA:23880"/>
        <dbReference type="Rhea" id="RHEA-COMP:9745"/>
        <dbReference type="Rhea" id="RHEA-COMP:9746"/>
        <dbReference type="ChEBI" id="CHEBI:15361"/>
        <dbReference type="ChEBI" id="CHEBI:29979"/>
        <dbReference type="ChEBI" id="CHEBI:58702"/>
        <dbReference type="ChEBI" id="CHEBI:64837"/>
        <dbReference type="EC" id="2.7.3.9"/>
    </reaction>
</comment>
<evidence type="ECO:0000256" key="4">
    <source>
        <dbReference type="ARBA" id="ARBA00004496"/>
    </source>
</evidence>
<dbReference type="PRINTS" id="PR01736">
    <property type="entry name" value="PHPHTRNFRASE"/>
</dbReference>
<dbReference type="GO" id="GO:0009401">
    <property type="term" value="P:phosphoenolpyruvate-dependent sugar phosphotransferase system"/>
    <property type="evidence" value="ECO:0007669"/>
    <property type="project" value="UniProtKB-KW"/>
</dbReference>
<feature type="binding site" evidence="20">
    <location>
        <position position="432"/>
    </location>
    <ligand>
        <name>Mg(2+)</name>
        <dbReference type="ChEBI" id="CHEBI:18420"/>
    </ligand>
</feature>
<dbReference type="SUPFAM" id="SSF47831">
    <property type="entry name" value="Enzyme I of the PEP:sugar phosphotransferase system HPr-binding (sub)domain"/>
    <property type="match status" value="1"/>
</dbReference>
<dbReference type="AlphaFoldDB" id="A0A402A321"/>
<evidence type="ECO:0000256" key="9">
    <source>
        <dbReference type="ARBA" id="ARBA00022490"/>
    </source>
</evidence>
<feature type="domain" description="PEP-utilising enzyme C-terminal" evidence="22">
    <location>
        <begin position="260"/>
        <end position="541"/>
    </location>
</feature>
<dbReference type="InterPro" id="IPR036637">
    <property type="entry name" value="Phosphohistidine_dom_sf"/>
</dbReference>
<dbReference type="Gene3D" id="3.20.20.60">
    <property type="entry name" value="Phosphoenolpyruvate-binding domains"/>
    <property type="match status" value="1"/>
</dbReference>
<evidence type="ECO:0000259" key="22">
    <source>
        <dbReference type="Pfam" id="PF02896"/>
    </source>
</evidence>
<evidence type="ECO:0000256" key="1">
    <source>
        <dbReference type="ARBA" id="ARBA00000683"/>
    </source>
</evidence>
<evidence type="ECO:0000256" key="18">
    <source>
        <dbReference type="PIRSR" id="PIRSR000732-1"/>
    </source>
</evidence>
<dbReference type="Pfam" id="PF02896">
    <property type="entry name" value="PEP-utilizers_C"/>
    <property type="match status" value="1"/>
</dbReference>
<organism evidence="24 25">
    <name type="scientific">Tengunoibacter tsumagoiensis</name>
    <dbReference type="NCBI Taxonomy" id="2014871"/>
    <lineage>
        <taxon>Bacteria</taxon>
        <taxon>Bacillati</taxon>
        <taxon>Chloroflexota</taxon>
        <taxon>Ktedonobacteria</taxon>
        <taxon>Ktedonobacterales</taxon>
        <taxon>Dictyobacteraceae</taxon>
        <taxon>Tengunoibacter</taxon>
    </lineage>
</organism>
<dbReference type="PIRSF" id="PIRSF000732">
    <property type="entry name" value="PTS_enzyme_I"/>
    <property type="match status" value="1"/>
</dbReference>
<dbReference type="OrthoDB" id="9765468at2"/>
<keyword evidence="13 17" id="KW-0479">Metal-binding</keyword>
<evidence type="ECO:0000256" key="3">
    <source>
        <dbReference type="ARBA" id="ARBA00002728"/>
    </source>
</evidence>
<evidence type="ECO:0000256" key="8">
    <source>
        <dbReference type="ARBA" id="ARBA00022448"/>
    </source>
</evidence>
<dbReference type="NCBIfam" id="TIGR01417">
    <property type="entry name" value="PTS_I_fam"/>
    <property type="match status" value="1"/>
</dbReference>
<evidence type="ECO:0000256" key="10">
    <source>
        <dbReference type="ARBA" id="ARBA00022597"/>
    </source>
</evidence>
<dbReference type="GO" id="GO:0008965">
    <property type="term" value="F:phosphoenolpyruvate-protein phosphotransferase activity"/>
    <property type="evidence" value="ECO:0007669"/>
    <property type="project" value="UniProtKB-EC"/>
</dbReference>